<dbReference type="Pfam" id="PF00035">
    <property type="entry name" value="dsrm"/>
    <property type="match status" value="1"/>
</dbReference>
<evidence type="ECO:0000313" key="5">
    <source>
        <dbReference type="Proteomes" id="UP000075883"/>
    </source>
</evidence>
<dbReference type="GO" id="GO:0005730">
    <property type="term" value="C:nucleolus"/>
    <property type="evidence" value="ECO:0007669"/>
    <property type="project" value="TreeGrafter"/>
</dbReference>
<reference evidence="4" key="2">
    <citation type="submission" date="2020-05" db="UniProtKB">
        <authorList>
            <consortium name="EnsemblMetazoa"/>
        </authorList>
    </citation>
    <scope>IDENTIFICATION</scope>
    <source>
        <strain evidence="4">A-37</strain>
    </source>
</reference>
<dbReference type="EnsemblMetazoa" id="ACUA019207-RA">
    <property type="protein sequence ID" value="ACUA019207-PA"/>
    <property type="gene ID" value="ACUA019207"/>
</dbReference>
<feature type="region of interest" description="Disordered" evidence="2">
    <location>
        <begin position="110"/>
        <end position="137"/>
    </location>
</feature>
<keyword evidence="5" id="KW-1185">Reference proteome</keyword>
<reference evidence="5" key="1">
    <citation type="submission" date="2013-09" db="EMBL/GenBank/DDBJ databases">
        <title>The Genome Sequence of Anopheles culicifacies species A.</title>
        <authorList>
            <consortium name="The Broad Institute Genomics Platform"/>
            <person name="Neafsey D.E."/>
            <person name="Besansky N."/>
            <person name="Howell P."/>
            <person name="Walton C."/>
            <person name="Young S.K."/>
            <person name="Zeng Q."/>
            <person name="Gargeya S."/>
            <person name="Fitzgerald M."/>
            <person name="Haas B."/>
            <person name="Abouelleil A."/>
            <person name="Allen A.W."/>
            <person name="Alvarado L."/>
            <person name="Arachchi H.M."/>
            <person name="Berlin A.M."/>
            <person name="Chapman S.B."/>
            <person name="Gainer-Dewar J."/>
            <person name="Goldberg J."/>
            <person name="Griggs A."/>
            <person name="Gujja S."/>
            <person name="Hansen M."/>
            <person name="Howarth C."/>
            <person name="Imamovic A."/>
            <person name="Ireland A."/>
            <person name="Larimer J."/>
            <person name="McCowan C."/>
            <person name="Murphy C."/>
            <person name="Pearson M."/>
            <person name="Poon T.W."/>
            <person name="Priest M."/>
            <person name="Roberts A."/>
            <person name="Saif S."/>
            <person name="Shea T."/>
            <person name="Sisk P."/>
            <person name="Sykes S."/>
            <person name="Wortman J."/>
            <person name="Nusbaum C."/>
            <person name="Birren B."/>
        </authorList>
    </citation>
    <scope>NUCLEOTIDE SEQUENCE [LARGE SCALE GENOMIC DNA]</scope>
    <source>
        <strain evidence="5">A-37</strain>
    </source>
</reference>
<name>A0A182MIP4_9DIPT</name>
<sequence length="507" mass="51458">MLLFIDMLYRPSVAATGTTYNDSYEQYISVSAGGGTTTVTASTGTTLKTATAAIITPLATSHSPSPAIIPKHPAAGDSTRTTTNHATTNNTATILMLPLAGYVMSPGEPLLTKPHCTKPPEQRGDAKPTPPAPLLPPHEAAATYKKLKAKNAKAAAAAAAAASLATNCPLSAAAGDFHRFVNYLQYDSFMLNGSKKQSTCHNNYFNKFGHFDTPINSYLSLVRNDGSTTKLTAKAIAKEGTGRQQQYGGDGGGGGGGTVASNTGMVGIPAATGATIANGGSSNSTTAAIVIVTSPTSVITTHTAGGGGGGGSSSSSSSTGGGGGVGGDKGYGRDCPASNTVSYPFPNTATIPPNLTPYAQNELKVSSGTALRNSGNVASGHHPKPQPEKGPVMLLHELFTDAHFECVSSDGLQHSKFTVVVTVNDNQRFEGTGPSKKMAKNAAAKAALASICNISFSPLQQSKFGLISAGTSNGAIGGPSGVALNGDNSFTQNKNFELPQTFADAVG</sequence>
<dbReference type="SMART" id="SM00358">
    <property type="entry name" value="DSRM"/>
    <property type="match status" value="1"/>
</dbReference>
<dbReference type="GO" id="GO:0010468">
    <property type="term" value="P:regulation of gene expression"/>
    <property type="evidence" value="ECO:0007669"/>
    <property type="project" value="UniProtKB-ARBA"/>
</dbReference>
<dbReference type="FunFam" id="3.30.160.20:FF:000049">
    <property type="entry name" value="Uncharacterized protein, isoform I"/>
    <property type="match status" value="1"/>
</dbReference>
<dbReference type="AlphaFoldDB" id="A0A182MIP4"/>
<protein>
    <recommendedName>
        <fullName evidence="3">DRBM domain-containing protein</fullName>
    </recommendedName>
</protein>
<dbReference type="PANTHER" id="PTHR10910:SF62">
    <property type="entry name" value="AT07585P-RELATED"/>
    <property type="match status" value="1"/>
</dbReference>
<dbReference type="PROSITE" id="PS50137">
    <property type="entry name" value="DS_RBD"/>
    <property type="match status" value="1"/>
</dbReference>
<dbReference type="GO" id="GO:0005737">
    <property type="term" value="C:cytoplasm"/>
    <property type="evidence" value="ECO:0007669"/>
    <property type="project" value="TreeGrafter"/>
</dbReference>
<dbReference type="EMBL" id="AXCM01018337">
    <property type="status" value="NOT_ANNOTATED_CDS"/>
    <property type="molecule type" value="Genomic_DNA"/>
</dbReference>
<evidence type="ECO:0000313" key="4">
    <source>
        <dbReference type="EnsemblMetazoa" id="ACUA019207-PA"/>
    </source>
</evidence>
<dbReference type="Gene3D" id="3.30.160.20">
    <property type="match status" value="1"/>
</dbReference>
<evidence type="ECO:0000259" key="3">
    <source>
        <dbReference type="PROSITE" id="PS50137"/>
    </source>
</evidence>
<proteinExistence type="predicted"/>
<dbReference type="InterPro" id="IPR014720">
    <property type="entry name" value="dsRBD_dom"/>
</dbReference>
<accession>A0A182MIP4</accession>
<evidence type="ECO:0000256" key="2">
    <source>
        <dbReference type="SAM" id="MobiDB-lite"/>
    </source>
</evidence>
<feature type="region of interest" description="Disordered" evidence="2">
    <location>
        <begin position="301"/>
        <end position="333"/>
    </location>
</feature>
<dbReference type="GO" id="GO:0006396">
    <property type="term" value="P:RNA processing"/>
    <property type="evidence" value="ECO:0007669"/>
    <property type="project" value="TreeGrafter"/>
</dbReference>
<dbReference type="Proteomes" id="UP000075883">
    <property type="component" value="Unassembled WGS sequence"/>
</dbReference>
<keyword evidence="1" id="KW-0694">RNA-binding</keyword>
<dbReference type="VEuPathDB" id="VectorBase:ACUA019207"/>
<organism evidence="4 5">
    <name type="scientific">Anopheles culicifacies</name>
    <dbReference type="NCBI Taxonomy" id="139723"/>
    <lineage>
        <taxon>Eukaryota</taxon>
        <taxon>Metazoa</taxon>
        <taxon>Ecdysozoa</taxon>
        <taxon>Arthropoda</taxon>
        <taxon>Hexapoda</taxon>
        <taxon>Insecta</taxon>
        <taxon>Pterygota</taxon>
        <taxon>Neoptera</taxon>
        <taxon>Endopterygota</taxon>
        <taxon>Diptera</taxon>
        <taxon>Nematocera</taxon>
        <taxon>Culicoidea</taxon>
        <taxon>Culicidae</taxon>
        <taxon>Anophelinae</taxon>
        <taxon>Anopheles</taxon>
        <taxon>culicifacies species complex</taxon>
    </lineage>
</organism>
<evidence type="ECO:0000256" key="1">
    <source>
        <dbReference type="PROSITE-ProRule" id="PRU00266"/>
    </source>
</evidence>
<dbReference type="GO" id="GO:0003726">
    <property type="term" value="F:double-stranded RNA adenosine deaminase activity"/>
    <property type="evidence" value="ECO:0007669"/>
    <property type="project" value="TreeGrafter"/>
</dbReference>
<dbReference type="STRING" id="139723.A0A182MIP4"/>
<feature type="domain" description="DRBM" evidence="3">
    <location>
        <begin position="416"/>
        <end position="453"/>
    </location>
</feature>
<feature type="compositionally biased region" description="Gly residues" evidence="2">
    <location>
        <begin position="319"/>
        <end position="329"/>
    </location>
</feature>
<dbReference type="GO" id="GO:0008251">
    <property type="term" value="F:tRNA-specific adenosine deaminase activity"/>
    <property type="evidence" value="ECO:0007669"/>
    <property type="project" value="TreeGrafter"/>
</dbReference>
<dbReference type="GO" id="GO:0006382">
    <property type="term" value="P:adenosine to inosine editing"/>
    <property type="evidence" value="ECO:0007669"/>
    <property type="project" value="TreeGrafter"/>
</dbReference>
<dbReference type="PANTHER" id="PTHR10910">
    <property type="entry name" value="EUKARYOTE SPECIFIC DSRNA BINDING PROTEIN"/>
    <property type="match status" value="1"/>
</dbReference>
<dbReference type="SUPFAM" id="SSF54768">
    <property type="entry name" value="dsRNA-binding domain-like"/>
    <property type="match status" value="1"/>
</dbReference>
<dbReference type="GO" id="GO:0003725">
    <property type="term" value="F:double-stranded RNA binding"/>
    <property type="evidence" value="ECO:0007669"/>
    <property type="project" value="TreeGrafter"/>
</dbReference>